<proteinExistence type="predicted"/>
<dbReference type="InterPro" id="IPR014004">
    <property type="entry name" value="Transpt-assoc_nodulatn_dom_bac"/>
</dbReference>
<dbReference type="Gene3D" id="3.30.1340.30">
    <property type="match status" value="2"/>
</dbReference>
<dbReference type="PANTHER" id="PTHR34606:SF16">
    <property type="entry name" value="BON DOMAIN-CONTAINING PROTEIN"/>
    <property type="match status" value="1"/>
</dbReference>
<dbReference type="PROSITE" id="PS50914">
    <property type="entry name" value="BON"/>
    <property type="match status" value="2"/>
</dbReference>
<keyword evidence="9" id="KW-1185">Reference proteome</keyword>
<keyword evidence="2 6" id="KW-0732">Signal</keyword>
<dbReference type="InterPro" id="IPR051686">
    <property type="entry name" value="Lipoprotein_DolP"/>
</dbReference>
<evidence type="ECO:0000256" key="1">
    <source>
        <dbReference type="ARBA" id="ARBA00004418"/>
    </source>
</evidence>
<evidence type="ECO:0000256" key="5">
    <source>
        <dbReference type="ARBA" id="ARBA00070588"/>
    </source>
</evidence>
<evidence type="ECO:0000256" key="6">
    <source>
        <dbReference type="SAM" id="SignalP"/>
    </source>
</evidence>
<dbReference type="Proteomes" id="UP000637423">
    <property type="component" value="Unassembled WGS sequence"/>
</dbReference>
<dbReference type="RefSeq" id="WP_229750952.1">
    <property type="nucleotide sequence ID" value="NZ_BMED01000001.1"/>
</dbReference>
<gene>
    <name evidence="8" type="ORF">GCM10011396_13110</name>
</gene>
<name>A0A916XEF8_9BURK</name>
<evidence type="ECO:0000256" key="2">
    <source>
        <dbReference type="ARBA" id="ARBA00022729"/>
    </source>
</evidence>
<dbReference type="InterPro" id="IPR007055">
    <property type="entry name" value="BON_dom"/>
</dbReference>
<dbReference type="FunFam" id="3.30.1340.30:FF:000001">
    <property type="entry name" value="Molecular chaperone OsmY"/>
    <property type="match status" value="1"/>
</dbReference>
<evidence type="ECO:0000256" key="3">
    <source>
        <dbReference type="ARBA" id="ARBA00022737"/>
    </source>
</evidence>
<feature type="chain" id="PRO_5036791787" description="Osmotically-inducible protein Y" evidence="6">
    <location>
        <begin position="33"/>
        <end position="195"/>
    </location>
</feature>
<comment type="subcellular location">
    <subcellularLocation>
        <location evidence="1">Periplasm</location>
    </subcellularLocation>
</comment>
<feature type="domain" description="BON" evidence="7">
    <location>
        <begin position="127"/>
        <end position="195"/>
    </location>
</feature>
<comment type="caution">
    <text evidence="8">The sequence shown here is derived from an EMBL/GenBank/DDBJ whole genome shotgun (WGS) entry which is preliminary data.</text>
</comment>
<dbReference type="PANTHER" id="PTHR34606">
    <property type="entry name" value="BON DOMAIN-CONTAINING PROTEIN"/>
    <property type="match status" value="1"/>
</dbReference>
<dbReference type="EMBL" id="BMED01000001">
    <property type="protein sequence ID" value="GGC67481.1"/>
    <property type="molecule type" value="Genomic_DNA"/>
</dbReference>
<sequence length="195" mass="20506">MNAMTTFKLRSATAAAITASAFLVLLSGCNKTQDPVTAAPPTTVGTQVDDSVVTTKVKAALVQDEQVKSMDVKVTTNKGQVMLSGFADNQAQIDRSIAVAKGIEGVTDVDNKLSLKEGKQTVGNKIDDSVITAQVKSAMLADPDMKSLDVSVTTRKGEVQLSGFVNNDTQLNHAVDVAKTVDGVVTVVNHMSLKK</sequence>
<dbReference type="GO" id="GO:0042597">
    <property type="term" value="C:periplasmic space"/>
    <property type="evidence" value="ECO:0007669"/>
    <property type="project" value="UniProtKB-SubCell"/>
</dbReference>
<evidence type="ECO:0000313" key="9">
    <source>
        <dbReference type="Proteomes" id="UP000637423"/>
    </source>
</evidence>
<accession>A0A916XEF8</accession>
<reference evidence="8" key="1">
    <citation type="journal article" date="2014" name="Int. J. Syst. Evol. Microbiol.">
        <title>Complete genome sequence of Corynebacterium casei LMG S-19264T (=DSM 44701T), isolated from a smear-ripened cheese.</title>
        <authorList>
            <consortium name="US DOE Joint Genome Institute (JGI-PGF)"/>
            <person name="Walter F."/>
            <person name="Albersmeier A."/>
            <person name="Kalinowski J."/>
            <person name="Ruckert C."/>
        </authorList>
    </citation>
    <scope>NUCLEOTIDE SEQUENCE</scope>
    <source>
        <strain evidence="8">CGMCC 1.10998</strain>
    </source>
</reference>
<dbReference type="Pfam" id="PF04972">
    <property type="entry name" value="BON"/>
    <property type="match status" value="2"/>
</dbReference>
<feature type="domain" description="BON" evidence="7">
    <location>
        <begin position="49"/>
        <end position="117"/>
    </location>
</feature>
<protein>
    <recommendedName>
        <fullName evidence="5">Osmotically-inducible protein Y</fullName>
    </recommendedName>
</protein>
<reference evidence="8" key="2">
    <citation type="submission" date="2020-09" db="EMBL/GenBank/DDBJ databases">
        <authorList>
            <person name="Sun Q."/>
            <person name="Zhou Y."/>
        </authorList>
    </citation>
    <scope>NUCLEOTIDE SEQUENCE</scope>
    <source>
        <strain evidence="8">CGMCC 1.10998</strain>
    </source>
</reference>
<evidence type="ECO:0000259" key="7">
    <source>
        <dbReference type="PROSITE" id="PS50914"/>
    </source>
</evidence>
<organism evidence="8 9">
    <name type="scientific">Undibacterium terreum</name>
    <dbReference type="NCBI Taxonomy" id="1224302"/>
    <lineage>
        <taxon>Bacteria</taxon>
        <taxon>Pseudomonadati</taxon>
        <taxon>Pseudomonadota</taxon>
        <taxon>Betaproteobacteria</taxon>
        <taxon>Burkholderiales</taxon>
        <taxon>Oxalobacteraceae</taxon>
        <taxon>Undibacterium</taxon>
    </lineage>
</organism>
<keyword evidence="3" id="KW-0677">Repeat</keyword>
<dbReference type="SMART" id="SM00749">
    <property type="entry name" value="BON"/>
    <property type="match status" value="2"/>
</dbReference>
<dbReference type="AlphaFoldDB" id="A0A916XEF8"/>
<evidence type="ECO:0000256" key="4">
    <source>
        <dbReference type="ARBA" id="ARBA00022764"/>
    </source>
</evidence>
<feature type="signal peptide" evidence="6">
    <location>
        <begin position="1"/>
        <end position="32"/>
    </location>
</feature>
<keyword evidence="4" id="KW-0574">Periplasm</keyword>
<evidence type="ECO:0000313" key="8">
    <source>
        <dbReference type="EMBL" id="GGC67481.1"/>
    </source>
</evidence>